<protein>
    <submittedName>
        <fullName evidence="1">Uncharacterized protein</fullName>
    </submittedName>
</protein>
<reference evidence="1 2" key="1">
    <citation type="submission" date="2021-06" db="EMBL/GenBank/DDBJ databases">
        <title>Caerostris extrusa draft genome.</title>
        <authorList>
            <person name="Kono N."/>
            <person name="Arakawa K."/>
        </authorList>
    </citation>
    <scope>NUCLEOTIDE SEQUENCE [LARGE SCALE GENOMIC DNA]</scope>
</reference>
<sequence>MNITITARAKTLKRTLSHTQKYVKTISYSSHVWRDHTNVLANTKHGLEVKMIDNTFQHSLPQWKMIQTPPCLASTSFRSLSVDPGLAMH</sequence>
<evidence type="ECO:0000313" key="2">
    <source>
        <dbReference type="Proteomes" id="UP001054945"/>
    </source>
</evidence>
<accession>A0AAV4QL52</accession>
<dbReference type="AlphaFoldDB" id="A0AAV4QL52"/>
<gene>
    <name evidence="1" type="ORF">CEXT_249691</name>
</gene>
<keyword evidence="2" id="KW-1185">Reference proteome</keyword>
<name>A0AAV4QL52_CAEEX</name>
<comment type="caution">
    <text evidence="1">The sequence shown here is derived from an EMBL/GenBank/DDBJ whole genome shotgun (WGS) entry which is preliminary data.</text>
</comment>
<dbReference type="Proteomes" id="UP001054945">
    <property type="component" value="Unassembled WGS sequence"/>
</dbReference>
<proteinExistence type="predicted"/>
<organism evidence="1 2">
    <name type="scientific">Caerostris extrusa</name>
    <name type="common">Bark spider</name>
    <name type="synonym">Caerostris bankana</name>
    <dbReference type="NCBI Taxonomy" id="172846"/>
    <lineage>
        <taxon>Eukaryota</taxon>
        <taxon>Metazoa</taxon>
        <taxon>Ecdysozoa</taxon>
        <taxon>Arthropoda</taxon>
        <taxon>Chelicerata</taxon>
        <taxon>Arachnida</taxon>
        <taxon>Araneae</taxon>
        <taxon>Araneomorphae</taxon>
        <taxon>Entelegynae</taxon>
        <taxon>Araneoidea</taxon>
        <taxon>Araneidae</taxon>
        <taxon>Caerostris</taxon>
    </lineage>
</organism>
<dbReference type="EMBL" id="BPLR01006399">
    <property type="protein sequence ID" value="GIY09554.1"/>
    <property type="molecule type" value="Genomic_DNA"/>
</dbReference>
<evidence type="ECO:0000313" key="1">
    <source>
        <dbReference type="EMBL" id="GIY09554.1"/>
    </source>
</evidence>